<dbReference type="PANTHER" id="PTHR11963">
    <property type="entry name" value="LEUCINE AMINOPEPTIDASE-RELATED"/>
    <property type="match status" value="1"/>
</dbReference>
<dbReference type="RefSeq" id="WP_348523361.1">
    <property type="nucleotide sequence ID" value="NZ_BSUN01000001.1"/>
</dbReference>
<dbReference type="Pfam" id="PF02789">
    <property type="entry name" value="Peptidase_M17_N"/>
    <property type="match status" value="1"/>
</dbReference>
<dbReference type="Gene3D" id="3.40.630.10">
    <property type="entry name" value="Zn peptidases"/>
    <property type="match status" value="1"/>
</dbReference>
<dbReference type="EMBL" id="BSUN01000001">
    <property type="protein sequence ID" value="GMA34029.1"/>
    <property type="molecule type" value="Genomic_DNA"/>
</dbReference>
<dbReference type="SUPFAM" id="SSF52949">
    <property type="entry name" value="Macro domain-like"/>
    <property type="match status" value="1"/>
</dbReference>
<dbReference type="InterPro" id="IPR011356">
    <property type="entry name" value="Leucine_aapep/pepB"/>
</dbReference>
<dbReference type="InterPro" id="IPR043472">
    <property type="entry name" value="Macro_dom-like"/>
</dbReference>
<protein>
    <recommendedName>
        <fullName evidence="7">Probable cytosol aminopeptidase</fullName>
    </recommendedName>
    <alternativeName>
        <fullName evidence="8">Leucine aminopeptidase</fullName>
    </alternativeName>
    <alternativeName>
        <fullName evidence="5">Leucyl aminopeptidase</fullName>
    </alternativeName>
</protein>
<evidence type="ECO:0000256" key="1">
    <source>
        <dbReference type="ARBA" id="ARBA00009528"/>
    </source>
</evidence>
<dbReference type="Proteomes" id="UP001157125">
    <property type="component" value="Unassembled WGS sequence"/>
</dbReference>
<accession>A0ABQ6I8B3</accession>
<evidence type="ECO:0000256" key="5">
    <source>
        <dbReference type="ARBA" id="ARBA00033172"/>
    </source>
</evidence>
<evidence type="ECO:0000259" key="10">
    <source>
        <dbReference type="Pfam" id="PF02789"/>
    </source>
</evidence>
<proteinExistence type="inferred from homology"/>
<gene>
    <name evidence="11" type="ORF">GCM10025876_02330</name>
</gene>
<evidence type="ECO:0000256" key="3">
    <source>
        <dbReference type="ARBA" id="ARBA00022670"/>
    </source>
</evidence>
<keyword evidence="4" id="KW-0378">Hydrolase</keyword>
<feature type="domain" description="Peptidase M17 leucyl aminopeptidase N-terminal" evidence="10">
    <location>
        <begin position="21"/>
        <end position="123"/>
    </location>
</feature>
<evidence type="ECO:0000313" key="11">
    <source>
        <dbReference type="EMBL" id="GMA34029.1"/>
    </source>
</evidence>
<reference evidence="12" key="1">
    <citation type="journal article" date="2019" name="Int. J. Syst. Evol. Microbiol.">
        <title>The Global Catalogue of Microorganisms (GCM) 10K type strain sequencing project: providing services to taxonomists for standard genome sequencing and annotation.</title>
        <authorList>
            <consortium name="The Broad Institute Genomics Platform"/>
            <consortium name="The Broad Institute Genome Sequencing Center for Infectious Disease"/>
            <person name="Wu L."/>
            <person name="Ma J."/>
        </authorList>
    </citation>
    <scope>NUCLEOTIDE SEQUENCE [LARGE SCALE GENOMIC DNA]</scope>
    <source>
        <strain evidence="12">NBRC 112299</strain>
    </source>
</reference>
<evidence type="ECO:0000256" key="2">
    <source>
        <dbReference type="ARBA" id="ARBA00022438"/>
    </source>
</evidence>
<keyword evidence="3" id="KW-0645">Protease</keyword>
<evidence type="ECO:0000256" key="7">
    <source>
        <dbReference type="ARBA" id="ARBA00050021"/>
    </source>
</evidence>
<dbReference type="InterPro" id="IPR000819">
    <property type="entry name" value="Peptidase_M17_C"/>
</dbReference>
<evidence type="ECO:0000313" key="12">
    <source>
        <dbReference type="Proteomes" id="UP001157125"/>
    </source>
</evidence>
<dbReference type="InterPro" id="IPR008283">
    <property type="entry name" value="Peptidase_M17_N"/>
</dbReference>
<evidence type="ECO:0000259" key="9">
    <source>
        <dbReference type="Pfam" id="PF00883"/>
    </source>
</evidence>
<keyword evidence="2" id="KW-0031">Aminopeptidase</keyword>
<dbReference type="SUPFAM" id="SSF53187">
    <property type="entry name" value="Zn-dependent exopeptidases"/>
    <property type="match status" value="1"/>
</dbReference>
<keyword evidence="12" id="KW-1185">Reference proteome</keyword>
<comment type="function">
    <text evidence="6">Presumably involved in the processing and regular turnover of intracellular proteins. Catalyzes the removal of unsubstituted N-terminal amino acids from various peptides.</text>
</comment>
<evidence type="ECO:0000256" key="8">
    <source>
        <dbReference type="ARBA" id="ARBA00050061"/>
    </source>
</evidence>
<dbReference type="Pfam" id="PF00883">
    <property type="entry name" value="Peptidase_M17"/>
    <property type="match status" value="1"/>
</dbReference>
<evidence type="ECO:0000256" key="6">
    <source>
        <dbReference type="ARBA" id="ARBA00049972"/>
    </source>
</evidence>
<evidence type="ECO:0000256" key="4">
    <source>
        <dbReference type="ARBA" id="ARBA00022801"/>
    </source>
</evidence>
<feature type="domain" description="Cytosol aminopeptidase" evidence="9">
    <location>
        <begin position="157"/>
        <end position="279"/>
    </location>
</feature>
<sequence>MSTLAADALILGFDGDVTSHDLLDESVRVAIAEAATALEASAKVGSTVVLPGTGVEAKRVVVVGIGDGSEGALREAAGAAARAIGTRPTTVVVALPASDDAAASAIAEGAVLGAYSFNAYKSDDVVAAYHGPDWLIAGASDAAITRARILAGAVAGARDLVNTPPLDMFPGAVAEIAQSYGEADGVEVEVWEPQRLADEGFGGILAVGMGSSRLPRLVKVEWAPEGASQHVAIIGKGITFDTGGISLKPSKSMETMKSDMSGSAAVLHTVLAAAKAEPAREGHRLVVHGREHAVRHGPASV</sequence>
<comment type="similarity">
    <text evidence="1">Belongs to the peptidase M17 family.</text>
</comment>
<dbReference type="PRINTS" id="PR00481">
    <property type="entry name" value="LAMNOPPTDASE"/>
</dbReference>
<organism evidence="11 12">
    <name type="scientific">Demequina litorisediminis</name>
    <dbReference type="NCBI Taxonomy" id="1849022"/>
    <lineage>
        <taxon>Bacteria</taxon>
        <taxon>Bacillati</taxon>
        <taxon>Actinomycetota</taxon>
        <taxon>Actinomycetes</taxon>
        <taxon>Micrococcales</taxon>
        <taxon>Demequinaceae</taxon>
        <taxon>Demequina</taxon>
    </lineage>
</organism>
<dbReference type="PANTHER" id="PTHR11963:SF23">
    <property type="entry name" value="CYTOSOL AMINOPEPTIDASE"/>
    <property type="match status" value="1"/>
</dbReference>
<name>A0ABQ6I8B3_9MICO</name>
<comment type="caution">
    <text evidence="11">The sequence shown here is derived from an EMBL/GenBank/DDBJ whole genome shotgun (WGS) entry which is preliminary data.</text>
</comment>
<dbReference type="Gene3D" id="3.40.220.10">
    <property type="entry name" value="Leucine Aminopeptidase, subunit E, domain 1"/>
    <property type="match status" value="1"/>
</dbReference>